<name>A0A974HAC9_XENLA</name>
<evidence type="ECO:0000313" key="1">
    <source>
        <dbReference type="EMBL" id="OCT70201.1"/>
    </source>
</evidence>
<evidence type="ECO:0000313" key="2">
    <source>
        <dbReference type="Proteomes" id="UP000694892"/>
    </source>
</evidence>
<dbReference type="EMBL" id="CM004479">
    <property type="protein sequence ID" value="OCT70201.1"/>
    <property type="molecule type" value="Genomic_DNA"/>
</dbReference>
<dbReference type="Proteomes" id="UP000694892">
    <property type="component" value="Chromosome 7S"/>
</dbReference>
<organism evidence="1 2">
    <name type="scientific">Xenopus laevis</name>
    <name type="common">African clawed frog</name>
    <dbReference type="NCBI Taxonomy" id="8355"/>
    <lineage>
        <taxon>Eukaryota</taxon>
        <taxon>Metazoa</taxon>
        <taxon>Chordata</taxon>
        <taxon>Craniata</taxon>
        <taxon>Vertebrata</taxon>
        <taxon>Euteleostomi</taxon>
        <taxon>Amphibia</taxon>
        <taxon>Batrachia</taxon>
        <taxon>Anura</taxon>
        <taxon>Pipoidea</taxon>
        <taxon>Pipidae</taxon>
        <taxon>Xenopodinae</taxon>
        <taxon>Xenopus</taxon>
        <taxon>Xenopus</taxon>
    </lineage>
</organism>
<gene>
    <name evidence="1" type="ORF">XELAEV_18037122mg</name>
</gene>
<accession>A0A974HAC9</accession>
<reference evidence="2" key="1">
    <citation type="journal article" date="2016" name="Nature">
        <title>Genome evolution in the allotetraploid frog Xenopus laevis.</title>
        <authorList>
            <person name="Session A.M."/>
            <person name="Uno Y."/>
            <person name="Kwon T."/>
            <person name="Chapman J.A."/>
            <person name="Toyoda A."/>
            <person name="Takahashi S."/>
            <person name="Fukui A."/>
            <person name="Hikosaka A."/>
            <person name="Suzuki A."/>
            <person name="Kondo M."/>
            <person name="van Heeringen S.J."/>
            <person name="Quigley I."/>
            <person name="Heinz S."/>
            <person name="Ogino H."/>
            <person name="Ochi H."/>
            <person name="Hellsten U."/>
            <person name="Lyons J.B."/>
            <person name="Simakov O."/>
            <person name="Putnam N."/>
            <person name="Stites J."/>
            <person name="Kuroki Y."/>
            <person name="Tanaka T."/>
            <person name="Michiue T."/>
            <person name="Watanabe M."/>
            <person name="Bogdanovic O."/>
            <person name="Lister R."/>
            <person name="Georgiou G."/>
            <person name="Paranjpe S.S."/>
            <person name="van Kruijsbergen I."/>
            <person name="Shu S."/>
            <person name="Carlson J."/>
            <person name="Kinoshita T."/>
            <person name="Ohta Y."/>
            <person name="Mawaribuchi S."/>
            <person name="Jenkins J."/>
            <person name="Grimwood J."/>
            <person name="Schmutz J."/>
            <person name="Mitros T."/>
            <person name="Mozaffari S.V."/>
            <person name="Suzuki Y."/>
            <person name="Haramoto Y."/>
            <person name="Yamamoto T.S."/>
            <person name="Takagi C."/>
            <person name="Heald R."/>
            <person name="Miller K."/>
            <person name="Haudenschild C."/>
            <person name="Kitzman J."/>
            <person name="Nakayama T."/>
            <person name="Izutsu Y."/>
            <person name="Robert J."/>
            <person name="Fortriede J."/>
            <person name="Burns K."/>
            <person name="Lotay V."/>
            <person name="Karimi K."/>
            <person name="Yasuoka Y."/>
            <person name="Dichmann D.S."/>
            <person name="Flajnik M.F."/>
            <person name="Houston D.W."/>
            <person name="Shendure J."/>
            <person name="DuPasquier L."/>
            <person name="Vize P.D."/>
            <person name="Zorn A.M."/>
            <person name="Ito M."/>
            <person name="Marcotte E.M."/>
            <person name="Wallingford J.B."/>
            <person name="Ito Y."/>
            <person name="Asashima M."/>
            <person name="Ueno N."/>
            <person name="Matsuda Y."/>
            <person name="Veenstra G.J."/>
            <person name="Fujiyama A."/>
            <person name="Harland R.M."/>
            <person name="Taira M."/>
            <person name="Rokhsar D.S."/>
        </authorList>
    </citation>
    <scope>NUCLEOTIDE SEQUENCE [LARGE SCALE GENOMIC DNA]</scope>
    <source>
        <strain evidence="2">J</strain>
    </source>
</reference>
<proteinExistence type="predicted"/>
<sequence length="72" mass="8399">MGTKLLLSNYNSPQTFGLLEGLTFYKTQESLLNPPKLINTPVERFHDFLSQIQQHKRNIMFMGNMLLRETRG</sequence>
<protein>
    <submittedName>
        <fullName evidence="1">Uncharacterized protein</fullName>
    </submittedName>
</protein>
<dbReference type="AlphaFoldDB" id="A0A974HAC9"/>